<dbReference type="AlphaFoldDB" id="A0A8H3XQ73"/>
<dbReference type="EMBL" id="BLKC01000144">
    <property type="protein sequence ID" value="GFF57001.1"/>
    <property type="molecule type" value="Genomic_DNA"/>
</dbReference>
<dbReference type="GO" id="GO:0005634">
    <property type="term" value="C:nucleus"/>
    <property type="evidence" value="ECO:0007669"/>
    <property type="project" value="UniProtKB-SubCell"/>
</dbReference>
<dbReference type="CDD" id="cd12148">
    <property type="entry name" value="fungal_TF_MHR"/>
    <property type="match status" value="1"/>
</dbReference>
<comment type="subcellular location">
    <subcellularLocation>
        <location evidence="1">Nucleus</location>
    </subcellularLocation>
</comment>
<gene>
    <name evidence="7" type="ORF">IFM46972_10661</name>
</gene>
<name>A0A8H3XQ73_9EURO</name>
<evidence type="ECO:0000313" key="7">
    <source>
        <dbReference type="EMBL" id="GFF57001.1"/>
    </source>
</evidence>
<proteinExistence type="predicted"/>
<evidence type="ECO:0000256" key="5">
    <source>
        <dbReference type="ARBA" id="ARBA00023242"/>
    </source>
</evidence>
<dbReference type="Proteomes" id="UP000465221">
    <property type="component" value="Unassembled WGS sequence"/>
</dbReference>
<dbReference type="GO" id="GO:0000981">
    <property type="term" value="F:DNA-binding transcription factor activity, RNA polymerase II-specific"/>
    <property type="evidence" value="ECO:0007669"/>
    <property type="project" value="InterPro"/>
</dbReference>
<dbReference type="GO" id="GO:0008270">
    <property type="term" value="F:zinc ion binding"/>
    <property type="evidence" value="ECO:0007669"/>
    <property type="project" value="InterPro"/>
</dbReference>
<dbReference type="PANTHER" id="PTHR47338:SF4">
    <property type="entry name" value="ZN(II)2CYS6 TRANSCRIPTION FACTOR (EUROFUNG)"/>
    <property type="match status" value="1"/>
</dbReference>
<protein>
    <recommendedName>
        <fullName evidence="6">Xylanolytic transcriptional activator regulatory domain-containing protein</fullName>
    </recommendedName>
</protein>
<comment type="caution">
    <text evidence="7">The sequence shown here is derived from an EMBL/GenBank/DDBJ whole genome shotgun (WGS) entry which is preliminary data.</text>
</comment>
<evidence type="ECO:0000256" key="4">
    <source>
        <dbReference type="ARBA" id="ARBA00023163"/>
    </source>
</evidence>
<evidence type="ECO:0000256" key="3">
    <source>
        <dbReference type="ARBA" id="ARBA00023015"/>
    </source>
</evidence>
<dbReference type="Pfam" id="PF04082">
    <property type="entry name" value="Fungal_trans"/>
    <property type="match status" value="1"/>
</dbReference>
<keyword evidence="4" id="KW-0804">Transcription</keyword>
<evidence type="ECO:0000313" key="8">
    <source>
        <dbReference type="Proteomes" id="UP000465221"/>
    </source>
</evidence>
<dbReference type="GO" id="GO:0006351">
    <property type="term" value="P:DNA-templated transcription"/>
    <property type="evidence" value="ECO:0007669"/>
    <property type="project" value="InterPro"/>
</dbReference>
<accession>A0A8H3XQ73</accession>
<feature type="domain" description="Xylanolytic transcriptional activator regulatory" evidence="6">
    <location>
        <begin position="81"/>
        <end position="224"/>
    </location>
</feature>
<dbReference type="GO" id="GO:0003677">
    <property type="term" value="F:DNA binding"/>
    <property type="evidence" value="ECO:0007669"/>
    <property type="project" value="InterPro"/>
</dbReference>
<sequence length="568" mass="62855">MYESSFVPFVALYLTISKTQLLQRISLIESRLAELSGQTALQPRTLIQLGPPEQQTSLSQPALAGNHSFLTPPQSVLSSVIDTYFTHVHNQPYSNFQESTFRQGLQNDTLPRCLLLAVLASAVRFSRHEFYAGRCLEASEVYAREAWLSVLADHLTVEDNMGVHVVQTVNMLAVIDYTAGRVNSGWLKIGLAARISQGLGLMGEPDGWLPVAEQEERRRAFCAIRQGETKKTYTLLQLLNWNTEISDTPSPFALVILLASIFGRCTRYVYANRHTDEIPPWDTKSEYSAINSSLLLFESYGKMGNTSVVDMLTGSVGTVGTIDHQALGHRVFAHTLFHLCHCLLNHPFVLNLSLKPFGSKVPHSFVTRALQNGLDHATQLVDLLRDVSDAGGHVQSSFYAYCVAIAGGILSIASHEESPLVLCRPSDMLERFQRGIDILDRLANFWMHAANMSVRLRDFHAERHSLGSVLDATGVTRDLDPMSEEIFWSMLDYSIMGSNPRKASSACGSDAPSMPSPTSWALGTDFLAATSPRVHTSHEDMFHGQSPALRLNEVEYLLSCSTPRTGLI</sequence>
<keyword evidence="5" id="KW-0539">Nucleus</keyword>
<dbReference type="InterPro" id="IPR050815">
    <property type="entry name" value="TF_fung"/>
</dbReference>
<evidence type="ECO:0000256" key="1">
    <source>
        <dbReference type="ARBA" id="ARBA00004123"/>
    </source>
</evidence>
<organism evidence="7 8">
    <name type="scientific">Aspergillus udagawae</name>
    <dbReference type="NCBI Taxonomy" id="91492"/>
    <lineage>
        <taxon>Eukaryota</taxon>
        <taxon>Fungi</taxon>
        <taxon>Dikarya</taxon>
        <taxon>Ascomycota</taxon>
        <taxon>Pezizomycotina</taxon>
        <taxon>Eurotiomycetes</taxon>
        <taxon>Eurotiomycetidae</taxon>
        <taxon>Eurotiales</taxon>
        <taxon>Aspergillaceae</taxon>
        <taxon>Aspergillus</taxon>
        <taxon>Aspergillus subgen. Fumigati</taxon>
    </lineage>
</organism>
<dbReference type="PANTHER" id="PTHR47338">
    <property type="entry name" value="ZN(II)2CYS6 TRANSCRIPTION FACTOR (EUROFUNG)-RELATED"/>
    <property type="match status" value="1"/>
</dbReference>
<dbReference type="InterPro" id="IPR007219">
    <property type="entry name" value="XnlR_reg_dom"/>
</dbReference>
<evidence type="ECO:0000259" key="6">
    <source>
        <dbReference type="Pfam" id="PF04082"/>
    </source>
</evidence>
<keyword evidence="3" id="KW-0805">Transcription regulation</keyword>
<evidence type="ECO:0000256" key="2">
    <source>
        <dbReference type="ARBA" id="ARBA00022723"/>
    </source>
</evidence>
<reference evidence="7 8" key="1">
    <citation type="submission" date="2020-01" db="EMBL/GenBank/DDBJ databases">
        <title>Draft genome sequence of Aspergillus udagawae IFM 46972.</title>
        <authorList>
            <person name="Takahashi H."/>
            <person name="Yaguchi T."/>
        </authorList>
    </citation>
    <scope>NUCLEOTIDE SEQUENCE [LARGE SCALE GENOMIC DNA]</scope>
    <source>
        <strain evidence="7 8">IFM 46972</strain>
    </source>
</reference>
<keyword evidence="2" id="KW-0479">Metal-binding</keyword>